<dbReference type="Gene3D" id="1.10.357.10">
    <property type="entry name" value="Tetracycline Repressor, domain 2"/>
    <property type="match status" value="1"/>
</dbReference>
<dbReference type="InterPro" id="IPR001647">
    <property type="entry name" value="HTH_TetR"/>
</dbReference>
<comment type="caution">
    <text evidence="6">The sequence shown here is derived from an EMBL/GenBank/DDBJ whole genome shotgun (WGS) entry which is preliminary data.</text>
</comment>
<proteinExistence type="predicted"/>
<dbReference type="GO" id="GO:0003700">
    <property type="term" value="F:DNA-binding transcription factor activity"/>
    <property type="evidence" value="ECO:0007669"/>
    <property type="project" value="TreeGrafter"/>
</dbReference>
<gene>
    <name evidence="6" type="ORF">GLX25_13045</name>
</gene>
<dbReference type="InterPro" id="IPR041583">
    <property type="entry name" value="TetR_C_31"/>
</dbReference>
<evidence type="ECO:0000313" key="6">
    <source>
        <dbReference type="EMBL" id="MUN08040.1"/>
    </source>
</evidence>
<dbReference type="AlphaFoldDB" id="A0A7C9I110"/>
<sequence length="198" mass="21557">MVRNPERRRQLLDAAVDVIAGHGSRGLTFGAVDREAGAPAGTASNYFASRDQLVDELAAHVFGRLAPDPVETAKRMSRPRTRDTERELMRWLVERAMSDRAAHVALFELRLEAARNPRLAPAVTRHFAGNLESATSDHVDGGFPGDEATVLVLYLAMTGLLLEHLTMPGLLGEEQVQRIVDHVVTAIVPESTPPHASA</sequence>
<reference evidence="6 7" key="1">
    <citation type="submission" date="2019-11" db="EMBL/GenBank/DDBJ databases">
        <title>Agromyces kandeliae sp. nov., isolated from mangrove soil.</title>
        <authorList>
            <person name="Wang R."/>
        </authorList>
    </citation>
    <scope>NUCLEOTIDE SEQUENCE [LARGE SCALE GENOMIC DNA]</scope>
    <source>
        <strain evidence="6 7">JCM 11431</strain>
    </source>
</reference>
<evidence type="ECO:0000256" key="3">
    <source>
        <dbReference type="ARBA" id="ARBA00023163"/>
    </source>
</evidence>
<evidence type="ECO:0000256" key="1">
    <source>
        <dbReference type="ARBA" id="ARBA00023015"/>
    </source>
</evidence>
<evidence type="ECO:0000256" key="4">
    <source>
        <dbReference type="PROSITE-ProRule" id="PRU00335"/>
    </source>
</evidence>
<dbReference type="OrthoDB" id="7506349at2"/>
<dbReference type="PANTHER" id="PTHR30055:SF234">
    <property type="entry name" value="HTH-TYPE TRANSCRIPTIONAL REGULATOR BETI"/>
    <property type="match status" value="1"/>
</dbReference>
<protein>
    <submittedName>
        <fullName evidence="6">TetR family transcriptional regulator</fullName>
    </submittedName>
</protein>
<dbReference type="InterPro" id="IPR009057">
    <property type="entry name" value="Homeodomain-like_sf"/>
</dbReference>
<dbReference type="RefSeq" id="WP_155842873.1">
    <property type="nucleotide sequence ID" value="NZ_BAAAIA010000001.1"/>
</dbReference>
<keyword evidence="2 4" id="KW-0238">DNA-binding</keyword>
<dbReference type="Pfam" id="PF17940">
    <property type="entry name" value="TetR_C_31"/>
    <property type="match status" value="1"/>
</dbReference>
<dbReference type="GO" id="GO:0000976">
    <property type="term" value="F:transcription cis-regulatory region binding"/>
    <property type="evidence" value="ECO:0007669"/>
    <property type="project" value="TreeGrafter"/>
</dbReference>
<organism evidence="6 7">
    <name type="scientific">Agromyces luteolus</name>
    <dbReference type="NCBI Taxonomy" id="88373"/>
    <lineage>
        <taxon>Bacteria</taxon>
        <taxon>Bacillati</taxon>
        <taxon>Actinomycetota</taxon>
        <taxon>Actinomycetes</taxon>
        <taxon>Micrococcales</taxon>
        <taxon>Microbacteriaceae</taxon>
        <taxon>Agromyces</taxon>
    </lineage>
</organism>
<dbReference type="InterPro" id="IPR050109">
    <property type="entry name" value="HTH-type_TetR-like_transc_reg"/>
</dbReference>
<keyword evidence="3" id="KW-0804">Transcription</keyword>
<feature type="DNA-binding region" description="H-T-H motif" evidence="4">
    <location>
        <begin position="28"/>
        <end position="47"/>
    </location>
</feature>
<accession>A0A7C9I110</accession>
<evidence type="ECO:0000259" key="5">
    <source>
        <dbReference type="PROSITE" id="PS50977"/>
    </source>
</evidence>
<dbReference type="EMBL" id="WODA01000023">
    <property type="protein sequence ID" value="MUN08040.1"/>
    <property type="molecule type" value="Genomic_DNA"/>
</dbReference>
<name>A0A7C9I110_9MICO</name>
<dbReference type="PANTHER" id="PTHR30055">
    <property type="entry name" value="HTH-TYPE TRANSCRIPTIONAL REGULATOR RUTR"/>
    <property type="match status" value="1"/>
</dbReference>
<dbReference type="SUPFAM" id="SSF46689">
    <property type="entry name" value="Homeodomain-like"/>
    <property type="match status" value="1"/>
</dbReference>
<dbReference type="PROSITE" id="PS50977">
    <property type="entry name" value="HTH_TETR_2"/>
    <property type="match status" value="1"/>
</dbReference>
<dbReference type="Pfam" id="PF00440">
    <property type="entry name" value="TetR_N"/>
    <property type="match status" value="1"/>
</dbReference>
<keyword evidence="7" id="KW-1185">Reference proteome</keyword>
<evidence type="ECO:0000313" key="7">
    <source>
        <dbReference type="Proteomes" id="UP000480122"/>
    </source>
</evidence>
<feature type="domain" description="HTH tetR-type" evidence="5">
    <location>
        <begin position="5"/>
        <end position="65"/>
    </location>
</feature>
<evidence type="ECO:0000256" key="2">
    <source>
        <dbReference type="ARBA" id="ARBA00023125"/>
    </source>
</evidence>
<keyword evidence="1" id="KW-0805">Transcription regulation</keyword>
<dbReference type="Proteomes" id="UP000480122">
    <property type="component" value="Unassembled WGS sequence"/>
</dbReference>